<organism evidence="1 2">
    <name type="scientific">Vigna unguiculata</name>
    <name type="common">Cowpea</name>
    <dbReference type="NCBI Taxonomy" id="3917"/>
    <lineage>
        <taxon>Eukaryota</taxon>
        <taxon>Viridiplantae</taxon>
        <taxon>Streptophyta</taxon>
        <taxon>Embryophyta</taxon>
        <taxon>Tracheophyta</taxon>
        <taxon>Spermatophyta</taxon>
        <taxon>Magnoliopsida</taxon>
        <taxon>eudicotyledons</taxon>
        <taxon>Gunneridae</taxon>
        <taxon>Pentapetalae</taxon>
        <taxon>rosids</taxon>
        <taxon>fabids</taxon>
        <taxon>Fabales</taxon>
        <taxon>Fabaceae</taxon>
        <taxon>Papilionoideae</taxon>
        <taxon>50 kb inversion clade</taxon>
        <taxon>NPAAA clade</taxon>
        <taxon>indigoferoid/millettioid clade</taxon>
        <taxon>Phaseoleae</taxon>
        <taxon>Vigna</taxon>
    </lineage>
</organism>
<accession>A0A4D6L393</accession>
<evidence type="ECO:0000313" key="1">
    <source>
        <dbReference type="EMBL" id="QCD82982.1"/>
    </source>
</evidence>
<dbReference type="EMBL" id="CP039346">
    <property type="protein sequence ID" value="QCD82982.1"/>
    <property type="molecule type" value="Genomic_DNA"/>
</dbReference>
<evidence type="ECO:0000313" key="2">
    <source>
        <dbReference type="Proteomes" id="UP000501690"/>
    </source>
</evidence>
<sequence>MLKGKSFRKPDISVTIQDLLEKANSEGNVGMATFVAFAMAFQVGVPHDGFVIITVVSQRRWRRSLSRSRGGWFSGEAETSMVVRPVVDDKIFGVEREVRLVERVVVAASLGGLWWYRFREDVESLVVMVEAKK</sequence>
<dbReference type="PANTHER" id="PTHR37172:SF3">
    <property type="entry name" value="TRANSMEMBRANE PROTEIN"/>
    <property type="match status" value="1"/>
</dbReference>
<name>A0A4D6L393_VIGUN</name>
<dbReference type="Proteomes" id="UP000501690">
    <property type="component" value="Linkage Group LG2"/>
</dbReference>
<gene>
    <name evidence="1" type="ORF">DEO72_LG2g3324</name>
</gene>
<protein>
    <submittedName>
        <fullName evidence="1">Uncharacterized protein</fullName>
    </submittedName>
</protein>
<keyword evidence="2" id="KW-1185">Reference proteome</keyword>
<dbReference type="AlphaFoldDB" id="A0A4D6L393"/>
<proteinExistence type="predicted"/>
<dbReference type="PANTHER" id="PTHR37172">
    <property type="entry name" value="TRANSMEMBRANE PROTEIN"/>
    <property type="match status" value="1"/>
</dbReference>
<reference evidence="1 2" key="1">
    <citation type="submission" date="2019-04" db="EMBL/GenBank/DDBJ databases">
        <title>An improved genome assembly and genetic linkage map for asparagus bean, Vigna unguiculata ssp. sesquipedialis.</title>
        <authorList>
            <person name="Xia Q."/>
            <person name="Zhang R."/>
            <person name="Dong Y."/>
        </authorList>
    </citation>
    <scope>NUCLEOTIDE SEQUENCE [LARGE SCALE GENOMIC DNA]</scope>
    <source>
        <tissue evidence="1">Leaf</tissue>
    </source>
</reference>